<dbReference type="AlphaFoldDB" id="M5BV20"/>
<name>M5BV20_THACB</name>
<dbReference type="PROSITE" id="PS50235">
    <property type="entry name" value="USP_3"/>
    <property type="match status" value="1"/>
</dbReference>
<dbReference type="GO" id="GO:0004843">
    <property type="term" value="F:cysteine-type deubiquitinase activity"/>
    <property type="evidence" value="ECO:0007669"/>
    <property type="project" value="InterPro"/>
</dbReference>
<keyword evidence="7" id="KW-0378">Hydrolase</keyword>
<sequence length="163" mass="17686">MWTSSHPVSIKVGTITPEGTADAYCYACDESRIDPELAIHLKKVGVDVLTQTKTEKSMTELQIEQNFAFEFSMTGEDGKLLQPVFGPGLTGLQNLGNSCYMASVLQTLFALPSFKQYYGATSTNTTTEHAAMRKVADGLCSGRYSKASALNTVQNENNAEDTP</sequence>
<protein>
    <submittedName>
        <fullName evidence="7">Ubiquitin carboxyl-terminal hydrolase 5/13</fullName>
        <ecNumber evidence="7">3.1.2.15</ecNumber>
    </submittedName>
</protein>
<keyword evidence="3" id="KW-0862">Zinc</keyword>
<dbReference type="GO" id="GO:0008270">
    <property type="term" value="F:zinc ion binding"/>
    <property type="evidence" value="ECO:0007669"/>
    <property type="project" value="UniProtKB-KW"/>
</dbReference>
<dbReference type="SUPFAM" id="SSF57850">
    <property type="entry name" value="RING/U-box"/>
    <property type="match status" value="1"/>
</dbReference>
<dbReference type="InterPro" id="IPR038765">
    <property type="entry name" value="Papain-like_cys_pep_sf"/>
</dbReference>
<proteinExistence type="predicted"/>
<dbReference type="Pfam" id="PF00443">
    <property type="entry name" value="UCH"/>
    <property type="match status" value="1"/>
</dbReference>
<evidence type="ECO:0000313" key="7">
    <source>
        <dbReference type="EMBL" id="CCO30375.1"/>
    </source>
</evidence>
<dbReference type="HOGENOM" id="CLU_1628178_0_0_1"/>
<keyword evidence="1" id="KW-0479">Metal-binding</keyword>
<dbReference type="InterPro" id="IPR018200">
    <property type="entry name" value="USP_CS"/>
</dbReference>
<dbReference type="EMBL" id="CAOJ01006373">
    <property type="protein sequence ID" value="CCO30375.1"/>
    <property type="molecule type" value="Genomic_DNA"/>
</dbReference>
<dbReference type="Gene3D" id="3.90.70.10">
    <property type="entry name" value="Cysteine proteinases"/>
    <property type="match status" value="1"/>
</dbReference>
<evidence type="ECO:0000256" key="2">
    <source>
        <dbReference type="ARBA" id="ARBA00022771"/>
    </source>
</evidence>
<dbReference type="Proteomes" id="UP000012065">
    <property type="component" value="Unassembled WGS sequence"/>
</dbReference>
<evidence type="ECO:0000313" key="8">
    <source>
        <dbReference type="Proteomes" id="UP000012065"/>
    </source>
</evidence>
<evidence type="ECO:0000259" key="6">
    <source>
        <dbReference type="PROSITE" id="PS50271"/>
    </source>
</evidence>
<reference evidence="7 8" key="1">
    <citation type="journal article" date="2013" name="J. Biotechnol.">
        <title>Establishment and interpretation of the genome sequence of the phytopathogenic fungus Rhizoctonia solani AG1-IB isolate 7/3/14.</title>
        <authorList>
            <person name="Wibberg D.W."/>
            <person name="Jelonek L.J."/>
            <person name="Rupp O.R."/>
            <person name="Hennig M.H."/>
            <person name="Eikmeyer F.E."/>
            <person name="Goesmann A.G."/>
            <person name="Hartmann A.H."/>
            <person name="Borriss R.B."/>
            <person name="Grosch R.G."/>
            <person name="Puehler A.P."/>
            <person name="Schlueter A.S."/>
        </authorList>
    </citation>
    <scope>NUCLEOTIDE SEQUENCE [LARGE SCALE GENOMIC DNA]</scope>
    <source>
        <strain evidence="8">AG1-IB / isolate 7/3/14</strain>
    </source>
</reference>
<gene>
    <name evidence="7" type="ORF">BN14_04402</name>
</gene>
<feature type="domain" description="UBP-type" evidence="6">
    <location>
        <begin position="1"/>
        <end position="48"/>
    </location>
</feature>
<accession>M5BV20</accession>
<dbReference type="InterPro" id="IPR001394">
    <property type="entry name" value="Peptidase_C19_UCH"/>
</dbReference>
<dbReference type="PROSITE" id="PS50271">
    <property type="entry name" value="ZF_UBP"/>
    <property type="match status" value="1"/>
</dbReference>
<organism evidence="7 8">
    <name type="scientific">Thanatephorus cucumeris (strain AG1-IB / isolate 7/3/14)</name>
    <name type="common">Lettuce bottom rot fungus</name>
    <name type="synonym">Rhizoctonia solani</name>
    <dbReference type="NCBI Taxonomy" id="1108050"/>
    <lineage>
        <taxon>Eukaryota</taxon>
        <taxon>Fungi</taxon>
        <taxon>Dikarya</taxon>
        <taxon>Basidiomycota</taxon>
        <taxon>Agaricomycotina</taxon>
        <taxon>Agaricomycetes</taxon>
        <taxon>Cantharellales</taxon>
        <taxon>Ceratobasidiaceae</taxon>
        <taxon>Rhizoctonia</taxon>
        <taxon>Rhizoctonia solani AG-1</taxon>
    </lineage>
</organism>
<dbReference type="SUPFAM" id="SSF54001">
    <property type="entry name" value="Cysteine proteinases"/>
    <property type="match status" value="1"/>
</dbReference>
<dbReference type="InterPro" id="IPR001607">
    <property type="entry name" value="Znf_UBP"/>
</dbReference>
<dbReference type="EC" id="3.1.2.15" evidence="7"/>
<evidence type="ECO:0000256" key="3">
    <source>
        <dbReference type="ARBA" id="ARBA00022833"/>
    </source>
</evidence>
<evidence type="ECO:0000256" key="4">
    <source>
        <dbReference type="PROSITE-ProRule" id="PRU00502"/>
    </source>
</evidence>
<feature type="domain" description="USP" evidence="5">
    <location>
        <begin position="90"/>
        <end position="163"/>
    </location>
</feature>
<dbReference type="PROSITE" id="PS00972">
    <property type="entry name" value="USP_1"/>
    <property type="match status" value="1"/>
</dbReference>
<comment type="caution">
    <text evidence="7">The sequence shown here is derived from an EMBL/GenBank/DDBJ whole genome shotgun (WGS) entry which is preliminary data.</text>
</comment>
<keyword evidence="2 4" id="KW-0863">Zinc-finger</keyword>
<evidence type="ECO:0000259" key="5">
    <source>
        <dbReference type="PROSITE" id="PS50235"/>
    </source>
</evidence>
<dbReference type="InterPro" id="IPR028889">
    <property type="entry name" value="USP"/>
</dbReference>
<dbReference type="Gene3D" id="3.30.40.10">
    <property type="entry name" value="Zinc/RING finger domain, C3HC4 (zinc finger)"/>
    <property type="match status" value="1"/>
</dbReference>
<dbReference type="GO" id="GO:0016579">
    <property type="term" value="P:protein deubiquitination"/>
    <property type="evidence" value="ECO:0007669"/>
    <property type="project" value="InterPro"/>
</dbReference>
<evidence type="ECO:0000256" key="1">
    <source>
        <dbReference type="ARBA" id="ARBA00022723"/>
    </source>
</evidence>
<dbReference type="InterPro" id="IPR013083">
    <property type="entry name" value="Znf_RING/FYVE/PHD"/>
</dbReference>